<name>A0A0F9A7X5_9ZZZZ</name>
<proteinExistence type="predicted"/>
<keyword evidence="1" id="KW-0472">Membrane</keyword>
<keyword evidence="1" id="KW-1133">Transmembrane helix</keyword>
<feature type="transmembrane region" description="Helical" evidence="1">
    <location>
        <begin position="98"/>
        <end position="119"/>
    </location>
</feature>
<comment type="caution">
    <text evidence="2">The sequence shown here is derived from an EMBL/GenBank/DDBJ whole genome shotgun (WGS) entry which is preliminary data.</text>
</comment>
<feature type="non-terminal residue" evidence="2">
    <location>
        <position position="157"/>
    </location>
</feature>
<protein>
    <submittedName>
        <fullName evidence="2">Uncharacterized protein</fullName>
    </submittedName>
</protein>
<gene>
    <name evidence="2" type="ORF">LCGC14_2603860</name>
</gene>
<evidence type="ECO:0000256" key="1">
    <source>
        <dbReference type="SAM" id="Phobius"/>
    </source>
</evidence>
<dbReference type="AlphaFoldDB" id="A0A0F9A7X5"/>
<organism evidence="2">
    <name type="scientific">marine sediment metagenome</name>
    <dbReference type="NCBI Taxonomy" id="412755"/>
    <lineage>
        <taxon>unclassified sequences</taxon>
        <taxon>metagenomes</taxon>
        <taxon>ecological metagenomes</taxon>
    </lineage>
</organism>
<sequence>MDLILIPVLAVAEVVQPAADPLMTELVEALRVAYANGGWLGVLAVVCLFAIRIFRLPFIQSRFPAKGRWSAWPEWVKWAAPFALAFAGGLLLKYLAGMGWAAAAIGALVSAGASIGGHFGTKKLGKMEWANEDQAMLAKTAVENGLFTIESIETKPL</sequence>
<keyword evidence="1" id="KW-0812">Transmembrane</keyword>
<dbReference type="EMBL" id="LAZR01044021">
    <property type="protein sequence ID" value="KKL05659.1"/>
    <property type="molecule type" value="Genomic_DNA"/>
</dbReference>
<feature type="transmembrane region" description="Helical" evidence="1">
    <location>
        <begin position="33"/>
        <end position="54"/>
    </location>
</feature>
<accession>A0A0F9A7X5</accession>
<feature type="transmembrane region" description="Helical" evidence="1">
    <location>
        <begin position="75"/>
        <end position="92"/>
    </location>
</feature>
<evidence type="ECO:0000313" key="2">
    <source>
        <dbReference type="EMBL" id="KKL05659.1"/>
    </source>
</evidence>
<reference evidence="2" key="1">
    <citation type="journal article" date="2015" name="Nature">
        <title>Complex archaea that bridge the gap between prokaryotes and eukaryotes.</title>
        <authorList>
            <person name="Spang A."/>
            <person name="Saw J.H."/>
            <person name="Jorgensen S.L."/>
            <person name="Zaremba-Niedzwiedzka K."/>
            <person name="Martijn J."/>
            <person name="Lind A.E."/>
            <person name="van Eijk R."/>
            <person name="Schleper C."/>
            <person name="Guy L."/>
            <person name="Ettema T.J."/>
        </authorList>
    </citation>
    <scope>NUCLEOTIDE SEQUENCE</scope>
</reference>